<evidence type="ECO:0008006" key="4">
    <source>
        <dbReference type="Google" id="ProtNLM"/>
    </source>
</evidence>
<comment type="caution">
    <text evidence="2">The sequence shown here is derived from an EMBL/GenBank/DDBJ whole genome shotgun (WGS) entry which is preliminary data.</text>
</comment>
<sequence length="226" mass="25594">MNDGLEMRLRNLNVSMFENLGRFCEQSEMRSRKRKRTTYLAKLEEARRRGSCLVFMDETWVFDSMTKDKGWNDNTIPRFASAEVMRTYSCGKTVAKDKGRRAIVIGAITDEGAVPESTMVPTRSSTKSEIETYLRDKGVVVPENSMKAYLVEEVRASTQYMSALPSSLCQEWFHHVAKEEDATRLKIAIDLANSHSIIETIDSELSSSSDGDLELEADENDPNLTE</sequence>
<keyword evidence="3" id="KW-1185">Reference proteome</keyword>
<name>A0AA36H126_CYLNA</name>
<organism evidence="2 3">
    <name type="scientific">Cylicocyclus nassatus</name>
    <name type="common">Nematode worm</name>
    <dbReference type="NCBI Taxonomy" id="53992"/>
    <lineage>
        <taxon>Eukaryota</taxon>
        <taxon>Metazoa</taxon>
        <taxon>Ecdysozoa</taxon>
        <taxon>Nematoda</taxon>
        <taxon>Chromadorea</taxon>
        <taxon>Rhabditida</taxon>
        <taxon>Rhabditina</taxon>
        <taxon>Rhabditomorpha</taxon>
        <taxon>Strongyloidea</taxon>
        <taxon>Strongylidae</taxon>
        <taxon>Cylicocyclus</taxon>
    </lineage>
</organism>
<evidence type="ECO:0000313" key="2">
    <source>
        <dbReference type="EMBL" id="CAJ0602064.1"/>
    </source>
</evidence>
<dbReference type="EMBL" id="CATQJL010000305">
    <property type="protein sequence ID" value="CAJ0602064.1"/>
    <property type="molecule type" value="Genomic_DNA"/>
</dbReference>
<gene>
    <name evidence="2" type="ORF">CYNAS_LOCUS14047</name>
</gene>
<reference evidence="2" key="1">
    <citation type="submission" date="2023-07" db="EMBL/GenBank/DDBJ databases">
        <authorList>
            <consortium name="CYATHOMIX"/>
        </authorList>
    </citation>
    <scope>NUCLEOTIDE SEQUENCE</scope>
    <source>
        <strain evidence="2">N/A</strain>
    </source>
</reference>
<protein>
    <recommendedName>
        <fullName evidence="4">Transposase</fullName>
    </recommendedName>
</protein>
<dbReference type="AlphaFoldDB" id="A0AA36H126"/>
<proteinExistence type="predicted"/>
<evidence type="ECO:0000256" key="1">
    <source>
        <dbReference type="SAM" id="MobiDB-lite"/>
    </source>
</evidence>
<feature type="region of interest" description="Disordered" evidence="1">
    <location>
        <begin position="203"/>
        <end position="226"/>
    </location>
</feature>
<accession>A0AA36H126</accession>
<dbReference type="Proteomes" id="UP001176961">
    <property type="component" value="Unassembled WGS sequence"/>
</dbReference>
<feature type="compositionally biased region" description="Acidic residues" evidence="1">
    <location>
        <begin position="211"/>
        <end position="226"/>
    </location>
</feature>
<evidence type="ECO:0000313" key="3">
    <source>
        <dbReference type="Proteomes" id="UP001176961"/>
    </source>
</evidence>